<evidence type="ECO:0000259" key="5">
    <source>
        <dbReference type="PROSITE" id="PS50212"/>
    </source>
</evidence>
<dbReference type="InterPro" id="IPR036964">
    <property type="entry name" value="RASGEF_cat_dom_sf"/>
</dbReference>
<evidence type="ECO:0000313" key="6">
    <source>
        <dbReference type="EMBL" id="EDW76642.2"/>
    </source>
</evidence>
<evidence type="ECO:0000256" key="1">
    <source>
        <dbReference type="ARBA" id="ARBA00022658"/>
    </source>
</evidence>
<dbReference type="CDD" id="cd06224">
    <property type="entry name" value="REM"/>
    <property type="match status" value="1"/>
</dbReference>
<dbReference type="InterPro" id="IPR008937">
    <property type="entry name" value="Ras-like_GEF"/>
</dbReference>
<feature type="domain" description="N-terminal Ras-GEF" evidence="5">
    <location>
        <begin position="170"/>
        <end position="284"/>
    </location>
</feature>
<dbReference type="Gene3D" id="1.20.870.10">
    <property type="entry name" value="Son of sevenless (SoS) protein Chain: S domain 1"/>
    <property type="match status" value="1"/>
</dbReference>
<keyword evidence="1 2" id="KW-0344">Guanine-nucleotide releasing factor</keyword>
<gene>
    <name evidence="6" type="primary">Dwil\GK14558</name>
    <name evidence="6" type="ORF">Dwil_GK14558</name>
</gene>
<dbReference type="GO" id="GO:0005085">
    <property type="term" value="F:guanyl-nucleotide exchange factor activity"/>
    <property type="evidence" value="ECO:0007669"/>
    <property type="project" value="UniProtKB-KW"/>
</dbReference>
<name>B4MX03_DROWI</name>
<dbReference type="HOGENOM" id="CLU_027019_0_0_1"/>
<dbReference type="InParanoid" id="B4MX03"/>
<dbReference type="PANTHER" id="PTHR23113:SF349">
    <property type="match status" value="1"/>
</dbReference>
<proteinExistence type="predicted"/>
<evidence type="ECO:0008006" key="8">
    <source>
        <dbReference type="Google" id="ProtNLM"/>
    </source>
</evidence>
<feature type="domain" description="Ras-GEF" evidence="4">
    <location>
        <begin position="320"/>
        <end position="589"/>
    </location>
</feature>
<feature type="compositionally biased region" description="Polar residues" evidence="3">
    <location>
        <begin position="529"/>
        <end position="538"/>
    </location>
</feature>
<dbReference type="Proteomes" id="UP000007798">
    <property type="component" value="Unassembled WGS sequence"/>
</dbReference>
<evidence type="ECO:0000256" key="2">
    <source>
        <dbReference type="PROSITE-ProRule" id="PRU00168"/>
    </source>
</evidence>
<feature type="compositionally biased region" description="Low complexity" evidence="3">
    <location>
        <begin position="484"/>
        <end position="522"/>
    </location>
</feature>
<feature type="compositionally biased region" description="Basic residues" evidence="3">
    <location>
        <begin position="36"/>
        <end position="52"/>
    </location>
</feature>
<feature type="region of interest" description="Disordered" evidence="3">
    <location>
        <begin position="26"/>
        <end position="60"/>
    </location>
</feature>
<dbReference type="SUPFAM" id="SSF48366">
    <property type="entry name" value="Ras GEF"/>
    <property type="match status" value="1"/>
</dbReference>
<keyword evidence="7" id="KW-1185">Reference proteome</keyword>
<evidence type="ECO:0000313" key="7">
    <source>
        <dbReference type="Proteomes" id="UP000007798"/>
    </source>
</evidence>
<organism evidence="6 7">
    <name type="scientific">Drosophila willistoni</name>
    <name type="common">Fruit fly</name>
    <dbReference type="NCBI Taxonomy" id="7260"/>
    <lineage>
        <taxon>Eukaryota</taxon>
        <taxon>Metazoa</taxon>
        <taxon>Ecdysozoa</taxon>
        <taxon>Arthropoda</taxon>
        <taxon>Hexapoda</taxon>
        <taxon>Insecta</taxon>
        <taxon>Pterygota</taxon>
        <taxon>Neoptera</taxon>
        <taxon>Endopterygota</taxon>
        <taxon>Diptera</taxon>
        <taxon>Brachycera</taxon>
        <taxon>Muscomorpha</taxon>
        <taxon>Ephydroidea</taxon>
        <taxon>Drosophilidae</taxon>
        <taxon>Drosophila</taxon>
        <taxon>Sophophora</taxon>
    </lineage>
</organism>
<dbReference type="InterPro" id="IPR023578">
    <property type="entry name" value="Ras_GEF_dom_sf"/>
</dbReference>
<evidence type="ECO:0000256" key="3">
    <source>
        <dbReference type="SAM" id="MobiDB-lite"/>
    </source>
</evidence>
<dbReference type="InterPro" id="IPR001895">
    <property type="entry name" value="RASGEF_cat_dom"/>
</dbReference>
<dbReference type="GO" id="GO:0005886">
    <property type="term" value="C:plasma membrane"/>
    <property type="evidence" value="ECO:0007669"/>
    <property type="project" value="TreeGrafter"/>
</dbReference>
<dbReference type="Pfam" id="PF00617">
    <property type="entry name" value="RasGEF"/>
    <property type="match status" value="1"/>
</dbReference>
<dbReference type="eggNOG" id="KOG3541">
    <property type="taxonomic scope" value="Eukaryota"/>
</dbReference>
<dbReference type="OrthoDB" id="20825at2759"/>
<dbReference type="AlphaFoldDB" id="B4MX03"/>
<dbReference type="SMART" id="SM00147">
    <property type="entry name" value="RasGEF"/>
    <property type="match status" value="1"/>
</dbReference>
<reference evidence="6 7" key="1">
    <citation type="journal article" date="2007" name="Nature">
        <title>Evolution of genes and genomes on the Drosophila phylogeny.</title>
        <authorList>
            <consortium name="Drosophila 12 Genomes Consortium"/>
            <person name="Clark A.G."/>
            <person name="Eisen M.B."/>
            <person name="Smith D.R."/>
            <person name="Bergman C.M."/>
            <person name="Oliver B."/>
            <person name="Markow T.A."/>
            <person name="Kaufman T.C."/>
            <person name="Kellis M."/>
            <person name="Gelbart W."/>
            <person name="Iyer V.N."/>
            <person name="Pollard D.A."/>
            <person name="Sackton T.B."/>
            <person name="Larracuente A.M."/>
            <person name="Singh N.D."/>
            <person name="Abad J.P."/>
            <person name="Abt D.N."/>
            <person name="Adryan B."/>
            <person name="Aguade M."/>
            <person name="Akashi H."/>
            <person name="Anderson W.W."/>
            <person name="Aquadro C.F."/>
            <person name="Ardell D.H."/>
            <person name="Arguello R."/>
            <person name="Artieri C.G."/>
            <person name="Barbash D.A."/>
            <person name="Barker D."/>
            <person name="Barsanti P."/>
            <person name="Batterham P."/>
            <person name="Batzoglou S."/>
            <person name="Begun D."/>
            <person name="Bhutkar A."/>
            <person name="Blanco E."/>
            <person name="Bosak S.A."/>
            <person name="Bradley R.K."/>
            <person name="Brand A.D."/>
            <person name="Brent M.R."/>
            <person name="Brooks A.N."/>
            <person name="Brown R.H."/>
            <person name="Butlin R.K."/>
            <person name="Caggese C."/>
            <person name="Calvi B.R."/>
            <person name="Bernardo de Carvalho A."/>
            <person name="Caspi A."/>
            <person name="Castrezana S."/>
            <person name="Celniker S.E."/>
            <person name="Chang J.L."/>
            <person name="Chapple C."/>
            <person name="Chatterji S."/>
            <person name="Chinwalla A."/>
            <person name="Civetta A."/>
            <person name="Clifton S.W."/>
            <person name="Comeron J.M."/>
            <person name="Costello J.C."/>
            <person name="Coyne J.A."/>
            <person name="Daub J."/>
            <person name="David R.G."/>
            <person name="Delcher A.L."/>
            <person name="Delehaunty K."/>
            <person name="Do C.B."/>
            <person name="Ebling H."/>
            <person name="Edwards K."/>
            <person name="Eickbush T."/>
            <person name="Evans J.D."/>
            <person name="Filipski A."/>
            <person name="Findeiss S."/>
            <person name="Freyhult E."/>
            <person name="Fulton L."/>
            <person name="Fulton R."/>
            <person name="Garcia A.C."/>
            <person name="Gardiner A."/>
            <person name="Garfield D.A."/>
            <person name="Garvin B.E."/>
            <person name="Gibson G."/>
            <person name="Gilbert D."/>
            <person name="Gnerre S."/>
            <person name="Godfrey J."/>
            <person name="Good R."/>
            <person name="Gotea V."/>
            <person name="Gravely B."/>
            <person name="Greenberg A.J."/>
            <person name="Griffiths-Jones S."/>
            <person name="Gross S."/>
            <person name="Guigo R."/>
            <person name="Gustafson E.A."/>
            <person name="Haerty W."/>
            <person name="Hahn M.W."/>
            <person name="Halligan D.L."/>
            <person name="Halpern A.L."/>
            <person name="Halter G.M."/>
            <person name="Han M.V."/>
            <person name="Heger A."/>
            <person name="Hillier L."/>
            <person name="Hinrichs A.S."/>
            <person name="Holmes I."/>
            <person name="Hoskins R.A."/>
            <person name="Hubisz M.J."/>
            <person name="Hultmark D."/>
            <person name="Huntley M.A."/>
            <person name="Jaffe D.B."/>
            <person name="Jagadeeshan S."/>
            <person name="Jeck W.R."/>
            <person name="Johnson J."/>
            <person name="Jones C.D."/>
            <person name="Jordan W.C."/>
            <person name="Karpen G.H."/>
            <person name="Kataoka E."/>
            <person name="Keightley P.D."/>
            <person name="Kheradpour P."/>
            <person name="Kirkness E.F."/>
            <person name="Koerich L.B."/>
            <person name="Kristiansen K."/>
            <person name="Kudrna D."/>
            <person name="Kulathinal R.J."/>
            <person name="Kumar S."/>
            <person name="Kwok R."/>
            <person name="Lander E."/>
            <person name="Langley C.H."/>
            <person name="Lapoint R."/>
            <person name="Lazzaro B.P."/>
            <person name="Lee S.J."/>
            <person name="Levesque L."/>
            <person name="Li R."/>
            <person name="Lin C.F."/>
            <person name="Lin M.F."/>
            <person name="Lindblad-Toh K."/>
            <person name="Llopart A."/>
            <person name="Long M."/>
            <person name="Low L."/>
            <person name="Lozovsky E."/>
            <person name="Lu J."/>
            <person name="Luo M."/>
            <person name="Machado C.A."/>
            <person name="Makalowski W."/>
            <person name="Marzo M."/>
            <person name="Matsuda M."/>
            <person name="Matzkin L."/>
            <person name="McAllister B."/>
            <person name="McBride C.S."/>
            <person name="McKernan B."/>
            <person name="McKernan K."/>
            <person name="Mendez-Lago M."/>
            <person name="Minx P."/>
            <person name="Mollenhauer M.U."/>
            <person name="Montooth K."/>
            <person name="Mount S.M."/>
            <person name="Mu X."/>
            <person name="Myers E."/>
            <person name="Negre B."/>
            <person name="Newfeld S."/>
            <person name="Nielsen R."/>
            <person name="Noor M.A."/>
            <person name="O'Grady P."/>
            <person name="Pachter L."/>
            <person name="Papaceit M."/>
            <person name="Parisi M.J."/>
            <person name="Parisi M."/>
            <person name="Parts L."/>
            <person name="Pedersen J.S."/>
            <person name="Pesole G."/>
            <person name="Phillippy A.M."/>
            <person name="Ponting C.P."/>
            <person name="Pop M."/>
            <person name="Porcelli D."/>
            <person name="Powell J.R."/>
            <person name="Prohaska S."/>
            <person name="Pruitt K."/>
            <person name="Puig M."/>
            <person name="Quesneville H."/>
            <person name="Ram K.R."/>
            <person name="Rand D."/>
            <person name="Rasmussen M.D."/>
            <person name="Reed L.K."/>
            <person name="Reenan R."/>
            <person name="Reily A."/>
            <person name="Remington K.A."/>
            <person name="Rieger T.T."/>
            <person name="Ritchie M.G."/>
            <person name="Robin C."/>
            <person name="Rogers Y.H."/>
            <person name="Rohde C."/>
            <person name="Rozas J."/>
            <person name="Rubenfield M.J."/>
            <person name="Ruiz A."/>
            <person name="Russo S."/>
            <person name="Salzberg S.L."/>
            <person name="Sanchez-Gracia A."/>
            <person name="Saranga D.J."/>
            <person name="Sato H."/>
            <person name="Schaeffer S.W."/>
            <person name="Schatz M.C."/>
            <person name="Schlenke T."/>
            <person name="Schwartz R."/>
            <person name="Segarra C."/>
            <person name="Singh R.S."/>
            <person name="Sirot L."/>
            <person name="Sirota M."/>
            <person name="Sisneros N.B."/>
            <person name="Smith C.D."/>
            <person name="Smith T.F."/>
            <person name="Spieth J."/>
            <person name="Stage D.E."/>
            <person name="Stark A."/>
            <person name="Stephan W."/>
            <person name="Strausberg R.L."/>
            <person name="Strempel S."/>
            <person name="Sturgill D."/>
            <person name="Sutton G."/>
            <person name="Sutton G.G."/>
            <person name="Tao W."/>
            <person name="Teichmann S."/>
            <person name="Tobari Y.N."/>
            <person name="Tomimura Y."/>
            <person name="Tsolas J.M."/>
            <person name="Valente V.L."/>
            <person name="Venter E."/>
            <person name="Venter J.C."/>
            <person name="Vicario S."/>
            <person name="Vieira F.G."/>
            <person name="Vilella A.J."/>
            <person name="Villasante A."/>
            <person name="Walenz B."/>
            <person name="Wang J."/>
            <person name="Wasserman M."/>
            <person name="Watts T."/>
            <person name="Wilson D."/>
            <person name="Wilson R.K."/>
            <person name="Wing R.A."/>
            <person name="Wolfner M.F."/>
            <person name="Wong A."/>
            <person name="Wong G.K."/>
            <person name="Wu C.I."/>
            <person name="Wu G."/>
            <person name="Yamamoto D."/>
            <person name="Yang H.P."/>
            <person name="Yang S.P."/>
            <person name="Yorke J.A."/>
            <person name="Yoshida K."/>
            <person name="Zdobnov E."/>
            <person name="Zhang P."/>
            <person name="Zhang Y."/>
            <person name="Zimin A.V."/>
            <person name="Baldwin J."/>
            <person name="Abdouelleil A."/>
            <person name="Abdulkadir J."/>
            <person name="Abebe A."/>
            <person name="Abera B."/>
            <person name="Abreu J."/>
            <person name="Acer S.C."/>
            <person name="Aftuck L."/>
            <person name="Alexander A."/>
            <person name="An P."/>
            <person name="Anderson E."/>
            <person name="Anderson S."/>
            <person name="Arachi H."/>
            <person name="Azer M."/>
            <person name="Bachantsang P."/>
            <person name="Barry A."/>
            <person name="Bayul T."/>
            <person name="Berlin A."/>
            <person name="Bessette D."/>
            <person name="Bloom T."/>
            <person name="Blye J."/>
            <person name="Boguslavskiy L."/>
            <person name="Bonnet C."/>
            <person name="Boukhgalter B."/>
            <person name="Bourzgui I."/>
            <person name="Brown A."/>
            <person name="Cahill P."/>
            <person name="Channer S."/>
            <person name="Cheshatsang Y."/>
            <person name="Chuda L."/>
            <person name="Citroen M."/>
            <person name="Collymore A."/>
            <person name="Cooke P."/>
            <person name="Costello M."/>
            <person name="D'Aco K."/>
            <person name="Daza R."/>
            <person name="De Haan G."/>
            <person name="DeGray S."/>
            <person name="DeMaso C."/>
            <person name="Dhargay N."/>
            <person name="Dooley K."/>
            <person name="Dooley E."/>
            <person name="Doricent M."/>
            <person name="Dorje P."/>
            <person name="Dorjee K."/>
            <person name="Dupes A."/>
            <person name="Elong R."/>
            <person name="Falk J."/>
            <person name="Farina A."/>
            <person name="Faro S."/>
            <person name="Ferguson D."/>
            <person name="Fisher S."/>
            <person name="Foley C.D."/>
            <person name="Franke A."/>
            <person name="Friedrich D."/>
            <person name="Gadbois L."/>
            <person name="Gearin G."/>
            <person name="Gearin C.R."/>
            <person name="Giannoukos G."/>
            <person name="Goode T."/>
            <person name="Graham J."/>
            <person name="Grandbois E."/>
            <person name="Grewal S."/>
            <person name="Gyaltsen K."/>
            <person name="Hafez N."/>
            <person name="Hagos B."/>
            <person name="Hall J."/>
            <person name="Henson C."/>
            <person name="Hollinger A."/>
            <person name="Honan T."/>
            <person name="Huard M.D."/>
            <person name="Hughes L."/>
            <person name="Hurhula B."/>
            <person name="Husby M.E."/>
            <person name="Kamat A."/>
            <person name="Kanga B."/>
            <person name="Kashin S."/>
            <person name="Khazanovich D."/>
            <person name="Kisner P."/>
            <person name="Lance K."/>
            <person name="Lara M."/>
            <person name="Lee W."/>
            <person name="Lennon N."/>
            <person name="Letendre F."/>
            <person name="LeVine R."/>
            <person name="Lipovsky A."/>
            <person name="Liu X."/>
            <person name="Liu J."/>
            <person name="Liu S."/>
            <person name="Lokyitsang T."/>
            <person name="Lokyitsang Y."/>
            <person name="Lubonja R."/>
            <person name="Lui A."/>
            <person name="MacDonald P."/>
            <person name="Magnisalis V."/>
            <person name="Maru K."/>
            <person name="Matthews C."/>
            <person name="McCusker W."/>
            <person name="McDonough S."/>
            <person name="Mehta T."/>
            <person name="Meldrim J."/>
            <person name="Meneus L."/>
            <person name="Mihai O."/>
            <person name="Mihalev A."/>
            <person name="Mihova T."/>
            <person name="Mittelman R."/>
            <person name="Mlenga V."/>
            <person name="Montmayeur A."/>
            <person name="Mulrain L."/>
            <person name="Navidi A."/>
            <person name="Naylor J."/>
            <person name="Negash T."/>
            <person name="Nguyen T."/>
            <person name="Nguyen N."/>
            <person name="Nicol R."/>
            <person name="Norbu C."/>
            <person name="Norbu N."/>
            <person name="Novod N."/>
            <person name="O'Neill B."/>
            <person name="Osman S."/>
            <person name="Markiewicz E."/>
            <person name="Oyono O.L."/>
            <person name="Patti C."/>
            <person name="Phunkhang P."/>
            <person name="Pierre F."/>
            <person name="Priest M."/>
            <person name="Raghuraman S."/>
            <person name="Rege F."/>
            <person name="Reyes R."/>
            <person name="Rise C."/>
            <person name="Rogov P."/>
            <person name="Ross K."/>
            <person name="Ryan E."/>
            <person name="Settipalli S."/>
            <person name="Shea T."/>
            <person name="Sherpa N."/>
            <person name="Shi L."/>
            <person name="Shih D."/>
            <person name="Sparrow T."/>
            <person name="Spaulding J."/>
            <person name="Stalker J."/>
            <person name="Stange-Thomann N."/>
            <person name="Stavropoulos S."/>
            <person name="Stone C."/>
            <person name="Strader C."/>
            <person name="Tesfaye S."/>
            <person name="Thomson T."/>
            <person name="Thoulutsang Y."/>
            <person name="Thoulutsang D."/>
            <person name="Topham K."/>
            <person name="Topping I."/>
            <person name="Tsamla T."/>
            <person name="Vassiliev H."/>
            <person name="Vo A."/>
            <person name="Wangchuk T."/>
            <person name="Wangdi T."/>
            <person name="Weiand M."/>
            <person name="Wilkinson J."/>
            <person name="Wilson A."/>
            <person name="Yadav S."/>
            <person name="Young G."/>
            <person name="Yu Q."/>
            <person name="Zembek L."/>
            <person name="Zhong D."/>
            <person name="Zimmer A."/>
            <person name="Zwirko Z."/>
            <person name="Jaffe D.B."/>
            <person name="Alvarez P."/>
            <person name="Brockman W."/>
            <person name="Butler J."/>
            <person name="Chin C."/>
            <person name="Gnerre S."/>
            <person name="Grabherr M."/>
            <person name="Kleber M."/>
            <person name="Mauceli E."/>
            <person name="MacCallum I."/>
        </authorList>
    </citation>
    <scope>NUCLEOTIDE SEQUENCE [LARGE SCALE GENOMIC DNA]</scope>
    <source>
        <strain evidence="7">Tucson 14030-0811.24</strain>
    </source>
</reference>
<dbReference type="InterPro" id="IPR000651">
    <property type="entry name" value="Ras-like_Gua-exchang_fac_N"/>
</dbReference>
<dbReference type="PROSITE" id="PS50009">
    <property type="entry name" value="RASGEF_CAT"/>
    <property type="match status" value="1"/>
</dbReference>
<dbReference type="FunCoup" id="B4MX03">
    <property type="interactions" value="32"/>
</dbReference>
<feature type="region of interest" description="Disordered" evidence="3">
    <location>
        <begin position="484"/>
        <end position="538"/>
    </location>
</feature>
<evidence type="ECO:0000259" key="4">
    <source>
        <dbReference type="PROSITE" id="PS50009"/>
    </source>
</evidence>
<dbReference type="Gene3D" id="1.10.840.10">
    <property type="entry name" value="Ras guanine-nucleotide exchange factors catalytic domain"/>
    <property type="match status" value="1"/>
</dbReference>
<dbReference type="PANTHER" id="PTHR23113">
    <property type="entry name" value="GUANINE NUCLEOTIDE EXCHANGE FACTOR"/>
    <property type="match status" value="1"/>
</dbReference>
<sequence>MAMYFYASKISAIACGTRCKQTVLQKSRGQRDRDKCRHRQRHHHRRHRHHHQQCSSSDSESADDGCCLENEPADAGIFSLDASSNLTAETTLVGAGIRFRRRHSAEQLSAYDLEMGFQKIELATLANPLGMANNRDDVVQYDVPKNPHKRSQCDINFESSVLGSGGIMYINGRIVSGPLDSLVEVLIPKNVIDLDKEFIFSFLLSSRLFLRPHELLGKLLDSVPDSECLESLVALLAEWTQKFPYDYRDERMMNHVKHIVARCSQSHLEAVVSQILSALLKRLTDLERHEADLRACQQTNSENNKVATAAAPVTPLNSPTATQYAQIVCRLEKKLAKHIGAEEFLQCSSMILLDKQKKWDQPSTSGGPPGAQDPKKTCNLETYLDWSARLRLFVCNEILQCAGIEERSRTVELWSGVAQYCLLVGNYNSATAILESLESPAIARLKITWSKLQVTCQQLDCMQRHAEGHGHLWQKQAIVLNEQLHQQQQQQQEQSQQAEQQQETPGTAVAAAASGTATATATNMDEKPSTSGITGTSGMNAIPISASLSSSTMESALAPTAAGNINTETLPATTTITTATTSTTISTPTTSSSGKPNDWVVIPVFADIVKLALAERENCLQRLPNGHININAFDRMAAIVGAFTKHMQATKGSQAPTSGEYEQFCWHMQQTTKLAETELMMASFDCEEPNNAEKLMYDLN</sequence>
<protein>
    <recommendedName>
        <fullName evidence="8">N-terminal Ras-GEF domain-containing protein</fullName>
    </recommendedName>
</protein>
<dbReference type="PROSITE" id="PS50212">
    <property type="entry name" value="RASGEF_NTER"/>
    <property type="match status" value="1"/>
</dbReference>
<accession>B4MX03</accession>
<dbReference type="EMBL" id="CH963857">
    <property type="protein sequence ID" value="EDW76642.2"/>
    <property type="molecule type" value="Genomic_DNA"/>
</dbReference>
<dbReference type="GO" id="GO:0007265">
    <property type="term" value="P:Ras protein signal transduction"/>
    <property type="evidence" value="ECO:0007669"/>
    <property type="project" value="TreeGrafter"/>
</dbReference>